<dbReference type="InterPro" id="IPR027417">
    <property type="entry name" value="P-loop_NTPase"/>
</dbReference>
<feature type="binding site" evidence="12">
    <location>
        <position position="466"/>
    </location>
    <ligand>
        <name>Zn(2+)</name>
        <dbReference type="ChEBI" id="CHEBI:29105"/>
        <label>1</label>
    </ligand>
</feature>
<dbReference type="GO" id="GO:0016887">
    <property type="term" value="F:ATP hydrolysis activity"/>
    <property type="evidence" value="ECO:0007669"/>
    <property type="project" value="RHEA"/>
</dbReference>
<evidence type="ECO:0000256" key="12">
    <source>
        <dbReference type="HAMAP-Rule" id="MF_00983"/>
    </source>
</evidence>
<evidence type="ECO:0000256" key="11">
    <source>
        <dbReference type="ARBA" id="ARBA00048988"/>
    </source>
</evidence>
<comment type="similarity">
    <text evidence="12">Belongs to the helicase family. PriA subfamily.</text>
</comment>
<evidence type="ECO:0000256" key="3">
    <source>
        <dbReference type="ARBA" id="ARBA00022723"/>
    </source>
</evidence>
<dbReference type="SMART" id="SM00490">
    <property type="entry name" value="HELICc"/>
    <property type="match status" value="1"/>
</dbReference>
<comment type="function">
    <text evidence="12">Initiates the restart of stalled replication forks, which reloads the replicative helicase on sites other than the origin of replication. Recognizes and binds to abandoned replication forks and remodels them to uncover a helicase loading site. Promotes assembly of the primosome at these replication forks.</text>
</comment>
<comment type="cofactor">
    <cofactor evidence="12">
        <name>Zn(2+)</name>
        <dbReference type="ChEBI" id="CHEBI:29105"/>
    </cofactor>
    <text evidence="12">Binds 2 zinc ions per subunit.</text>
</comment>
<evidence type="ECO:0000256" key="6">
    <source>
        <dbReference type="ARBA" id="ARBA00022806"/>
    </source>
</evidence>
<dbReference type="InterPro" id="IPR041222">
    <property type="entry name" value="PriA_3primeBD"/>
</dbReference>
<feature type="binding site" evidence="12">
    <location>
        <position position="503"/>
    </location>
    <ligand>
        <name>Zn(2+)</name>
        <dbReference type="ChEBI" id="CHEBI:29105"/>
        <label>1</label>
    </ligand>
</feature>
<keyword evidence="10 12" id="KW-0413">Isomerase</keyword>
<dbReference type="NCBIfam" id="TIGR00595">
    <property type="entry name" value="priA"/>
    <property type="match status" value="1"/>
</dbReference>
<keyword evidence="3 12" id="KW-0479">Metal-binding</keyword>
<dbReference type="Pfam" id="PF18074">
    <property type="entry name" value="PriA_C"/>
    <property type="match status" value="1"/>
</dbReference>
<dbReference type="InterPro" id="IPR001650">
    <property type="entry name" value="Helicase_C-like"/>
</dbReference>
<dbReference type="Pfam" id="PF17764">
    <property type="entry name" value="PriA_3primeBD"/>
    <property type="match status" value="1"/>
</dbReference>
<comment type="caution">
    <text evidence="15">The sequence shown here is derived from an EMBL/GenBank/DDBJ whole genome shotgun (WGS) entry which is preliminary data.</text>
</comment>
<keyword evidence="2 12" id="KW-0235">DNA replication</keyword>
<feature type="binding site" evidence="12">
    <location>
        <position position="475"/>
    </location>
    <ligand>
        <name>Zn(2+)</name>
        <dbReference type="ChEBI" id="CHEBI:29105"/>
        <label>2</label>
    </ligand>
</feature>
<keyword evidence="9 12" id="KW-0238">DNA-binding</keyword>
<dbReference type="RefSeq" id="WP_105350509.1">
    <property type="nucleotide sequence ID" value="NZ_PUIB01000001.1"/>
</dbReference>
<dbReference type="CDD" id="cd18804">
    <property type="entry name" value="SF2_C_priA"/>
    <property type="match status" value="1"/>
</dbReference>
<keyword evidence="5 12" id="KW-0378">Hydrolase</keyword>
<dbReference type="PROSITE" id="PS51194">
    <property type="entry name" value="HELICASE_CTER"/>
    <property type="match status" value="1"/>
</dbReference>
<dbReference type="GO" id="GO:0006310">
    <property type="term" value="P:DNA recombination"/>
    <property type="evidence" value="ECO:0007669"/>
    <property type="project" value="InterPro"/>
</dbReference>
<dbReference type="FunFam" id="3.40.50.300:FF:000489">
    <property type="entry name" value="Primosome assembly protein PriA"/>
    <property type="match status" value="1"/>
</dbReference>
<dbReference type="GO" id="GO:0005524">
    <property type="term" value="F:ATP binding"/>
    <property type="evidence" value="ECO:0007669"/>
    <property type="project" value="UniProtKB-UniRule"/>
</dbReference>
<dbReference type="SMART" id="SM00487">
    <property type="entry name" value="DEXDc"/>
    <property type="match status" value="1"/>
</dbReference>
<feature type="domain" description="Helicase C-terminal" evidence="14">
    <location>
        <begin position="433"/>
        <end position="668"/>
    </location>
</feature>
<reference evidence="15 16" key="1">
    <citation type="submission" date="2018-02" db="EMBL/GenBank/DDBJ databases">
        <title>Comparative genomes isolates from brazilian mangrove.</title>
        <authorList>
            <person name="Araujo J.E."/>
            <person name="Taketani R.G."/>
            <person name="Silva M.C.P."/>
            <person name="Loureco M.V."/>
            <person name="Andreote F.D."/>
        </authorList>
    </citation>
    <scope>NUCLEOTIDE SEQUENCE [LARGE SCALE GENOMIC DNA]</scope>
    <source>
        <strain evidence="15 16">NAP PRIS-MGV</strain>
    </source>
</reference>
<dbReference type="PROSITE" id="PS51192">
    <property type="entry name" value="HELICASE_ATP_BIND_1"/>
    <property type="match status" value="1"/>
</dbReference>
<dbReference type="GO" id="GO:0006269">
    <property type="term" value="P:DNA replication, synthesis of primer"/>
    <property type="evidence" value="ECO:0007669"/>
    <property type="project" value="UniProtKB-KW"/>
</dbReference>
<feature type="binding site" evidence="12">
    <location>
        <position position="463"/>
    </location>
    <ligand>
        <name>Zn(2+)</name>
        <dbReference type="ChEBI" id="CHEBI:29105"/>
        <label>1</label>
    </ligand>
</feature>
<comment type="subunit">
    <text evidence="12">Component of the replication restart primosome.</text>
</comment>
<dbReference type="Pfam" id="PF00271">
    <property type="entry name" value="Helicase_C"/>
    <property type="match status" value="1"/>
</dbReference>
<comment type="catalytic activity">
    <reaction evidence="12">
        <text>Couples ATP hydrolysis with the unwinding of duplex DNA by translocating in the 3'-5' direction.</text>
        <dbReference type="EC" id="5.6.2.4"/>
    </reaction>
</comment>
<accession>A0A2S8GG24</accession>
<dbReference type="CDD" id="cd17929">
    <property type="entry name" value="DEXHc_priA"/>
    <property type="match status" value="1"/>
</dbReference>
<evidence type="ECO:0000256" key="9">
    <source>
        <dbReference type="ARBA" id="ARBA00023125"/>
    </source>
</evidence>
<dbReference type="InterPro" id="IPR011545">
    <property type="entry name" value="DEAD/DEAH_box_helicase_dom"/>
</dbReference>
<gene>
    <name evidence="12 15" type="primary">priA</name>
    <name evidence="15" type="ORF">C5Y98_00440</name>
</gene>
<sequence>MKQQDLFNTAPAPWEVDDLVSHVVAKIVFSTGPQQPFDYLVPENLVSEAVAGRRMRVPFGRGDRLVQGYCVDVAAKEVLPGKLKSIHEVVDDVTLLSRTMLGLTKWMAEYYLCPWGQVLDAVVPAAVRGNAGTREVTLLSVPRETAMQLATLKLPAKQQAALAMLAGSNRPMTPPQLAEAAGCTLAPIMALRKKKLVDVEIRRISFAHFDDTPIEAEPAKELNPDQAEALRTILNAVEEERHQSVLLHGVTGSGKTEVYLQAIQRVVAAGKQAIVLVPEISLTPQTKQRFRARFSQIALLHSHMNDVERHWQWKRIASGHIPVVVGARSAIFAPTPRLGMIILDEEHDSSFKQDTSPRYHARDVAAWRAAHEHAPLILGSATPSLESWRQTQTGEITLVSMPRRVNNYPLPDVKTVDLRVDRKSQGRGAISRQLYQAMKRTIEEEGQMILLLNRRGYATHIQCPACGEKVVCPECEIPLTHHLSDNMAICHYCDYRRPAPKSCPACDYSGIHFFGYGTQKLEAEVRARFPGVECLRMDSDTMKKPGSHEAALDRFRRGDAKILVGTQMIAKGLDFPNVTLVGVINADTALHFPDVRAGERTFQLITQVAGRTGRGHKGGQVLVQTLSPDHPAIEAATRHDYSLFAQRELPFREKFHFSPFAKMVRLVARSEVASAPEAMLEEFAKQIVKAAEELGLEIYLQGPAAAPIEKLRGQYRFHLLIKAHDGEKLREAVQMVAKKTKTPDDVVWTIDVDPVDMM</sequence>
<keyword evidence="1 12" id="KW-0639">Primosome</keyword>
<feature type="binding site" evidence="12">
    <location>
        <position position="493"/>
    </location>
    <ligand>
        <name>Zn(2+)</name>
        <dbReference type="ChEBI" id="CHEBI:29105"/>
        <label>2</label>
    </ligand>
</feature>
<dbReference type="GO" id="GO:0043138">
    <property type="term" value="F:3'-5' DNA helicase activity"/>
    <property type="evidence" value="ECO:0007669"/>
    <property type="project" value="UniProtKB-EC"/>
</dbReference>
<dbReference type="PANTHER" id="PTHR30580:SF0">
    <property type="entry name" value="PRIMOSOMAL PROTEIN N"/>
    <property type="match status" value="1"/>
</dbReference>
<evidence type="ECO:0000259" key="14">
    <source>
        <dbReference type="PROSITE" id="PS51194"/>
    </source>
</evidence>
<dbReference type="InterPro" id="IPR005259">
    <property type="entry name" value="PriA"/>
</dbReference>
<dbReference type="InterPro" id="IPR042115">
    <property type="entry name" value="PriA_3primeBD_sf"/>
</dbReference>
<dbReference type="GO" id="GO:0003677">
    <property type="term" value="F:DNA binding"/>
    <property type="evidence" value="ECO:0007669"/>
    <property type="project" value="UniProtKB-UniRule"/>
</dbReference>
<dbReference type="GO" id="GO:0008270">
    <property type="term" value="F:zinc ion binding"/>
    <property type="evidence" value="ECO:0007669"/>
    <property type="project" value="UniProtKB-UniRule"/>
</dbReference>
<dbReference type="SUPFAM" id="SSF52540">
    <property type="entry name" value="P-loop containing nucleoside triphosphate hydrolases"/>
    <property type="match status" value="2"/>
</dbReference>
<proteinExistence type="inferred from homology"/>
<dbReference type="InterPro" id="IPR040498">
    <property type="entry name" value="PriA_CRR"/>
</dbReference>
<evidence type="ECO:0000313" key="15">
    <source>
        <dbReference type="EMBL" id="PQO43415.1"/>
    </source>
</evidence>
<evidence type="ECO:0000256" key="1">
    <source>
        <dbReference type="ARBA" id="ARBA00022515"/>
    </source>
</evidence>
<dbReference type="Pfam" id="PF00270">
    <property type="entry name" value="DEAD"/>
    <property type="match status" value="1"/>
</dbReference>
<dbReference type="Pfam" id="PF18319">
    <property type="entry name" value="Zn_ribbon_PriA"/>
    <property type="match status" value="1"/>
</dbReference>
<evidence type="ECO:0000259" key="13">
    <source>
        <dbReference type="PROSITE" id="PS51192"/>
    </source>
</evidence>
<evidence type="ECO:0000256" key="2">
    <source>
        <dbReference type="ARBA" id="ARBA00022705"/>
    </source>
</evidence>
<dbReference type="EMBL" id="PUIB01000001">
    <property type="protein sequence ID" value="PQO43415.1"/>
    <property type="molecule type" value="Genomic_DNA"/>
</dbReference>
<keyword evidence="6 12" id="KW-0347">Helicase</keyword>
<evidence type="ECO:0000256" key="7">
    <source>
        <dbReference type="ARBA" id="ARBA00022833"/>
    </source>
</evidence>
<feature type="binding site" evidence="12">
    <location>
        <position position="506"/>
    </location>
    <ligand>
        <name>Zn(2+)</name>
        <dbReference type="ChEBI" id="CHEBI:29105"/>
        <label>1</label>
    </ligand>
</feature>
<dbReference type="EC" id="5.6.2.4" evidence="12"/>
<dbReference type="GO" id="GO:1990077">
    <property type="term" value="C:primosome complex"/>
    <property type="evidence" value="ECO:0007669"/>
    <property type="project" value="UniProtKB-UniRule"/>
</dbReference>
<dbReference type="InterPro" id="IPR014001">
    <property type="entry name" value="Helicase_ATP-bd"/>
</dbReference>
<keyword evidence="7 12" id="KW-0862">Zinc</keyword>
<dbReference type="Gene3D" id="3.40.1440.60">
    <property type="entry name" value="PriA, 3(prime) DNA-binding domain"/>
    <property type="match status" value="1"/>
</dbReference>
<dbReference type="OrthoDB" id="9759544at2"/>
<comment type="catalytic activity">
    <reaction evidence="11 12">
        <text>ATP + H2O = ADP + phosphate + H(+)</text>
        <dbReference type="Rhea" id="RHEA:13065"/>
        <dbReference type="ChEBI" id="CHEBI:15377"/>
        <dbReference type="ChEBI" id="CHEBI:15378"/>
        <dbReference type="ChEBI" id="CHEBI:30616"/>
        <dbReference type="ChEBI" id="CHEBI:43474"/>
        <dbReference type="ChEBI" id="CHEBI:456216"/>
        <dbReference type="EC" id="5.6.2.4"/>
    </reaction>
</comment>
<protein>
    <recommendedName>
        <fullName evidence="12">Replication restart protein PriA</fullName>
    </recommendedName>
    <alternativeName>
        <fullName evidence="12">ATP-dependent DNA helicase PriA</fullName>
        <ecNumber evidence="12">5.6.2.4</ecNumber>
    </alternativeName>
    <alternativeName>
        <fullName evidence="12">DNA 3'-5' helicase PriA</fullName>
    </alternativeName>
</protein>
<evidence type="ECO:0000256" key="5">
    <source>
        <dbReference type="ARBA" id="ARBA00022801"/>
    </source>
</evidence>
<dbReference type="GO" id="GO:0006270">
    <property type="term" value="P:DNA replication initiation"/>
    <property type="evidence" value="ECO:0007669"/>
    <property type="project" value="TreeGrafter"/>
</dbReference>
<name>A0A2S8GG24_9BACT</name>
<keyword evidence="8 12" id="KW-0067">ATP-binding</keyword>
<dbReference type="HAMAP" id="MF_00983">
    <property type="entry name" value="PriA"/>
    <property type="match status" value="1"/>
</dbReference>
<dbReference type="GO" id="GO:0006302">
    <property type="term" value="P:double-strand break repair"/>
    <property type="evidence" value="ECO:0007669"/>
    <property type="project" value="InterPro"/>
</dbReference>
<feature type="binding site" evidence="12">
    <location>
        <position position="490"/>
    </location>
    <ligand>
        <name>Zn(2+)</name>
        <dbReference type="ChEBI" id="CHEBI:29105"/>
        <label>2</label>
    </ligand>
</feature>
<evidence type="ECO:0000256" key="8">
    <source>
        <dbReference type="ARBA" id="ARBA00022840"/>
    </source>
</evidence>
<feature type="domain" description="Helicase ATP-binding" evidence="13">
    <location>
        <begin position="236"/>
        <end position="401"/>
    </location>
</feature>
<organism evidence="15 16">
    <name type="scientific">Blastopirellula marina</name>
    <dbReference type="NCBI Taxonomy" id="124"/>
    <lineage>
        <taxon>Bacteria</taxon>
        <taxon>Pseudomonadati</taxon>
        <taxon>Planctomycetota</taxon>
        <taxon>Planctomycetia</taxon>
        <taxon>Pirellulales</taxon>
        <taxon>Pirellulaceae</taxon>
        <taxon>Blastopirellula</taxon>
    </lineage>
</organism>
<dbReference type="InterPro" id="IPR041236">
    <property type="entry name" value="PriA_C"/>
</dbReference>
<dbReference type="AlphaFoldDB" id="A0A2S8GG24"/>
<feature type="binding site" evidence="12">
    <location>
        <position position="472"/>
    </location>
    <ligand>
        <name>Zn(2+)</name>
        <dbReference type="ChEBI" id="CHEBI:29105"/>
        <label>2</label>
    </ligand>
</feature>
<dbReference type="Proteomes" id="UP000239388">
    <property type="component" value="Unassembled WGS sequence"/>
</dbReference>
<evidence type="ECO:0000256" key="10">
    <source>
        <dbReference type="ARBA" id="ARBA00023235"/>
    </source>
</evidence>
<keyword evidence="4 12" id="KW-0547">Nucleotide-binding</keyword>
<evidence type="ECO:0000256" key="4">
    <source>
        <dbReference type="ARBA" id="ARBA00022741"/>
    </source>
</evidence>
<evidence type="ECO:0000313" key="16">
    <source>
        <dbReference type="Proteomes" id="UP000239388"/>
    </source>
</evidence>
<dbReference type="Gene3D" id="3.40.50.300">
    <property type="entry name" value="P-loop containing nucleotide triphosphate hydrolases"/>
    <property type="match status" value="2"/>
</dbReference>
<dbReference type="PANTHER" id="PTHR30580">
    <property type="entry name" value="PRIMOSOMAL PROTEIN N"/>
    <property type="match status" value="1"/>
</dbReference>